<dbReference type="EMBL" id="CM056810">
    <property type="protein sequence ID" value="KAJ8643890.1"/>
    <property type="molecule type" value="Genomic_DNA"/>
</dbReference>
<protein>
    <submittedName>
        <fullName evidence="1">Uncharacterized protein</fullName>
    </submittedName>
</protein>
<organism evidence="1 2">
    <name type="scientific">Persea americana</name>
    <name type="common">Avocado</name>
    <dbReference type="NCBI Taxonomy" id="3435"/>
    <lineage>
        <taxon>Eukaryota</taxon>
        <taxon>Viridiplantae</taxon>
        <taxon>Streptophyta</taxon>
        <taxon>Embryophyta</taxon>
        <taxon>Tracheophyta</taxon>
        <taxon>Spermatophyta</taxon>
        <taxon>Magnoliopsida</taxon>
        <taxon>Magnoliidae</taxon>
        <taxon>Laurales</taxon>
        <taxon>Lauraceae</taxon>
        <taxon>Persea</taxon>
    </lineage>
</organism>
<sequence length="116" mass="13497">MSHPRIEEIYAKLEEIRLDLKVEGYVPNTSQVLADTGEEEKEASMYRHGEKLAIAFGLINTTPGSTIHIVKNLRVWLDCHTVTKLVSKLYDHEIIVRDQTHFHHFKNGLYSCNDYW</sequence>
<dbReference type="Proteomes" id="UP001234297">
    <property type="component" value="Chromosome 2"/>
</dbReference>
<proteinExistence type="predicted"/>
<name>A0ACC2ME35_PERAE</name>
<keyword evidence="2" id="KW-1185">Reference proteome</keyword>
<evidence type="ECO:0000313" key="1">
    <source>
        <dbReference type="EMBL" id="KAJ8643890.1"/>
    </source>
</evidence>
<accession>A0ACC2ME35</accession>
<evidence type="ECO:0000313" key="2">
    <source>
        <dbReference type="Proteomes" id="UP001234297"/>
    </source>
</evidence>
<comment type="caution">
    <text evidence="1">The sequence shown here is derived from an EMBL/GenBank/DDBJ whole genome shotgun (WGS) entry which is preliminary data.</text>
</comment>
<gene>
    <name evidence="1" type="ORF">MRB53_005638</name>
</gene>
<reference evidence="1 2" key="1">
    <citation type="journal article" date="2022" name="Hortic Res">
        <title>A haplotype resolved chromosomal level avocado genome allows analysis of novel avocado genes.</title>
        <authorList>
            <person name="Nath O."/>
            <person name="Fletcher S.J."/>
            <person name="Hayward A."/>
            <person name="Shaw L.M."/>
            <person name="Masouleh A.K."/>
            <person name="Furtado A."/>
            <person name="Henry R.J."/>
            <person name="Mitter N."/>
        </authorList>
    </citation>
    <scope>NUCLEOTIDE SEQUENCE [LARGE SCALE GENOMIC DNA]</scope>
    <source>
        <strain evidence="2">cv. Hass</strain>
    </source>
</reference>